<evidence type="ECO:0000256" key="1">
    <source>
        <dbReference type="SAM" id="Phobius"/>
    </source>
</evidence>
<sequence length="149" mass="17206">MNTKKKNHHYQKDKKLIDTTASKKVKHNDNKAEGSASYVKDTLSSSSLETIAETESALDIKMTAKVFSVIITNKSNVILEVEEIYRIIKDWICLRMKVVDMMRFANSYILDLSSKSTVAKEFILFSCYTYFNSILDLFFLTMELHSHVF</sequence>
<proteinExistence type="predicted"/>
<dbReference type="AlphaFoldDB" id="A0A8H3L5N8"/>
<evidence type="ECO:0000313" key="3">
    <source>
        <dbReference type="Proteomes" id="UP000615446"/>
    </source>
</evidence>
<dbReference type="OrthoDB" id="2347630at2759"/>
<accession>A0A8H3L5N8</accession>
<keyword evidence="1" id="KW-0472">Membrane</keyword>
<evidence type="ECO:0000313" key="2">
    <source>
        <dbReference type="EMBL" id="GES80756.1"/>
    </source>
</evidence>
<reference evidence="2" key="1">
    <citation type="submission" date="2019-10" db="EMBL/GenBank/DDBJ databases">
        <title>Conservation and host-specific expression of non-tandemly repeated heterogenous ribosome RNA gene in arbuscular mycorrhizal fungi.</title>
        <authorList>
            <person name="Maeda T."/>
            <person name="Kobayashi Y."/>
            <person name="Nakagawa T."/>
            <person name="Ezawa T."/>
            <person name="Yamaguchi K."/>
            <person name="Bino T."/>
            <person name="Nishimoto Y."/>
            <person name="Shigenobu S."/>
            <person name="Kawaguchi M."/>
        </authorList>
    </citation>
    <scope>NUCLEOTIDE SEQUENCE</scope>
    <source>
        <strain evidence="2">HR1</strain>
    </source>
</reference>
<keyword evidence="1" id="KW-0812">Transmembrane</keyword>
<protein>
    <submittedName>
        <fullName evidence="2">Uncharacterized protein</fullName>
    </submittedName>
</protein>
<name>A0A8H3L5N8_9GLOM</name>
<feature type="transmembrane region" description="Helical" evidence="1">
    <location>
        <begin position="122"/>
        <end position="142"/>
    </location>
</feature>
<organism evidence="2 3">
    <name type="scientific">Rhizophagus clarus</name>
    <dbReference type="NCBI Taxonomy" id="94130"/>
    <lineage>
        <taxon>Eukaryota</taxon>
        <taxon>Fungi</taxon>
        <taxon>Fungi incertae sedis</taxon>
        <taxon>Mucoromycota</taxon>
        <taxon>Glomeromycotina</taxon>
        <taxon>Glomeromycetes</taxon>
        <taxon>Glomerales</taxon>
        <taxon>Glomeraceae</taxon>
        <taxon>Rhizophagus</taxon>
    </lineage>
</organism>
<dbReference type="Proteomes" id="UP000615446">
    <property type="component" value="Unassembled WGS sequence"/>
</dbReference>
<keyword evidence="1" id="KW-1133">Transmembrane helix</keyword>
<comment type="caution">
    <text evidence="2">The sequence shown here is derived from an EMBL/GenBank/DDBJ whole genome shotgun (WGS) entry which is preliminary data.</text>
</comment>
<dbReference type="EMBL" id="BLAL01000053">
    <property type="protein sequence ID" value="GES80756.1"/>
    <property type="molecule type" value="Genomic_DNA"/>
</dbReference>
<gene>
    <name evidence="2" type="ORF">RCL2_000801500</name>
</gene>